<evidence type="ECO:0000256" key="1">
    <source>
        <dbReference type="SAM" id="MobiDB-lite"/>
    </source>
</evidence>
<evidence type="ECO:0000313" key="2">
    <source>
        <dbReference type="EMBL" id="PIN17736.1"/>
    </source>
</evidence>
<reference evidence="3" key="1">
    <citation type="journal article" date="2018" name="Gigascience">
        <title>Genome assembly of the Pink Ipe (Handroanthus impetiginosus, Bignoniaceae), a highly valued, ecologically keystone Neotropical timber forest tree.</title>
        <authorList>
            <person name="Silva-Junior O.B."/>
            <person name="Grattapaglia D."/>
            <person name="Novaes E."/>
            <person name="Collevatti R.G."/>
        </authorList>
    </citation>
    <scope>NUCLEOTIDE SEQUENCE [LARGE SCALE GENOMIC DNA]</scope>
    <source>
        <strain evidence="3">cv. UFG-1</strain>
    </source>
</reference>
<name>A0A2G9HJN2_9LAMI</name>
<gene>
    <name evidence="2" type="ORF">CDL12_09599</name>
</gene>
<protein>
    <submittedName>
        <fullName evidence="2">Uncharacterized protein</fullName>
    </submittedName>
</protein>
<evidence type="ECO:0000313" key="3">
    <source>
        <dbReference type="Proteomes" id="UP000231279"/>
    </source>
</evidence>
<comment type="caution">
    <text evidence="2">The sequence shown here is derived from an EMBL/GenBank/DDBJ whole genome shotgun (WGS) entry which is preliminary data.</text>
</comment>
<keyword evidence="3" id="KW-1185">Reference proteome</keyword>
<dbReference type="EMBL" id="NKXS01001613">
    <property type="protein sequence ID" value="PIN17736.1"/>
    <property type="molecule type" value="Genomic_DNA"/>
</dbReference>
<proteinExistence type="predicted"/>
<dbReference type="AlphaFoldDB" id="A0A2G9HJN2"/>
<accession>A0A2G9HJN2</accession>
<feature type="compositionally biased region" description="Polar residues" evidence="1">
    <location>
        <begin position="1"/>
        <end position="18"/>
    </location>
</feature>
<sequence>MVNLVNNTDPTGELTDSQGRYEEINIENFEVIGDEEEEIDIKEDECEDDDEQDPDNDEEDDDDVDDDN</sequence>
<dbReference type="Proteomes" id="UP000231279">
    <property type="component" value="Unassembled WGS sequence"/>
</dbReference>
<feature type="region of interest" description="Disordered" evidence="1">
    <location>
        <begin position="1"/>
        <end position="68"/>
    </location>
</feature>
<organism evidence="2 3">
    <name type="scientific">Handroanthus impetiginosus</name>
    <dbReference type="NCBI Taxonomy" id="429701"/>
    <lineage>
        <taxon>Eukaryota</taxon>
        <taxon>Viridiplantae</taxon>
        <taxon>Streptophyta</taxon>
        <taxon>Embryophyta</taxon>
        <taxon>Tracheophyta</taxon>
        <taxon>Spermatophyta</taxon>
        <taxon>Magnoliopsida</taxon>
        <taxon>eudicotyledons</taxon>
        <taxon>Gunneridae</taxon>
        <taxon>Pentapetalae</taxon>
        <taxon>asterids</taxon>
        <taxon>lamiids</taxon>
        <taxon>Lamiales</taxon>
        <taxon>Bignoniaceae</taxon>
        <taxon>Crescentiina</taxon>
        <taxon>Tabebuia alliance</taxon>
        <taxon>Handroanthus</taxon>
    </lineage>
</organism>
<feature type="compositionally biased region" description="Acidic residues" evidence="1">
    <location>
        <begin position="32"/>
        <end position="68"/>
    </location>
</feature>